<feature type="domain" description="DUF5591" evidence="2">
    <location>
        <begin position="82"/>
        <end position="215"/>
    </location>
</feature>
<dbReference type="SUPFAM" id="SSF52141">
    <property type="entry name" value="Uracil-DNA glycosylase-like"/>
    <property type="match status" value="1"/>
</dbReference>
<organism evidence="3 4">
    <name type="scientific">Methanosarcina mazei (strain ATCC BAA-159 / DSM 3647 / Goe1 / Go1 / JCM 11833 / OCM 88)</name>
    <name type="common">Methanosarcina frisia</name>
    <dbReference type="NCBI Taxonomy" id="192952"/>
    <lineage>
        <taxon>Archaea</taxon>
        <taxon>Methanobacteriati</taxon>
        <taxon>Methanobacteriota</taxon>
        <taxon>Stenosarchaea group</taxon>
        <taxon>Methanomicrobia</taxon>
        <taxon>Methanosarcinales</taxon>
        <taxon>Methanosarcinaceae</taxon>
        <taxon>Methanosarcina</taxon>
    </lineage>
</organism>
<dbReference type="InterPro" id="IPR040777">
    <property type="entry name" value="DUF5591"/>
</dbReference>
<dbReference type="KEGG" id="mma:MM_2043"/>
<dbReference type="GO" id="GO:0008033">
    <property type="term" value="P:tRNA processing"/>
    <property type="evidence" value="ECO:0007669"/>
    <property type="project" value="UniProtKB-KW"/>
</dbReference>
<dbReference type="EMBL" id="AE008384">
    <property type="protein sequence ID" value="AAM31739.1"/>
    <property type="molecule type" value="Genomic_DNA"/>
</dbReference>
<dbReference type="Proteomes" id="UP000000595">
    <property type="component" value="Chromosome"/>
</dbReference>
<dbReference type="eggNOG" id="arCOG00995">
    <property type="taxonomic scope" value="Archaea"/>
</dbReference>
<dbReference type="AlphaFoldDB" id="Q8PVC2"/>
<accession>Q8PVC2</accession>
<dbReference type="HOGENOM" id="CLU_106158_0_0_2"/>
<keyword evidence="1" id="KW-0819">tRNA processing</keyword>
<evidence type="ECO:0000256" key="1">
    <source>
        <dbReference type="ARBA" id="ARBA00022694"/>
    </source>
</evidence>
<sequence>MFLDPDVIIFVRQYLLIFHHTFMVIFKTLVQEFLVGKFYISFPDSISSRFMQPIIPEDERSKEPLDTERIIYHPDMIKANDWVINEYEAPYREVCIFVPCAKRKPYHESPSHKKFDRIIFGILKPEDVHIVTFGTCGIAPRELDTQYPFMNYTFMMGKCNVTKIKRDFIKIESERIAAYLEKTRNNYRHRIAYCIGDFRTAMEKALVMVDVKVDIVPREATIQKMIQPDKSFIYNSLSSREYLQDLSDAITDAFGLPEREVGLKEDLSVDDSDWYVL</sequence>
<reference evidence="3 4" key="1">
    <citation type="journal article" date="2002" name="J. Mol. Microbiol. Biotechnol.">
        <title>The genome of Methanosarcina mazei: evidence for lateral gene transfer between Bacteria and Archaea.</title>
        <authorList>
            <person name="Deppenmeier U."/>
            <person name="Johann A."/>
            <person name="Hartsch T."/>
            <person name="Merkl R."/>
            <person name="Schmitz R.A."/>
            <person name="Martinez-Arias R."/>
            <person name="Henne A."/>
            <person name="Wiezer A."/>
            <person name="Baumer S."/>
            <person name="Jacobi C."/>
            <person name="Bruggemann H."/>
            <person name="Lienard T."/>
            <person name="Christmann A."/>
            <person name="Bomeke M."/>
            <person name="Steckel S."/>
            <person name="Bhattacharyya A."/>
            <person name="Lykidis A."/>
            <person name="Overbeek R."/>
            <person name="Klenk H.P."/>
            <person name="Gunsalus R.P."/>
            <person name="Fritz H.J."/>
            <person name="Gottschalk G."/>
        </authorList>
    </citation>
    <scope>NUCLEOTIDE SEQUENCE [LARGE SCALE GENOMIC DNA]</scope>
    <source>
        <strain evidence="4">ATCC BAA-159 / DSM 3647 / Goe1 / Go1 / JCM 11833 / OCM 88</strain>
    </source>
</reference>
<name>Q8PVC2_METMA</name>
<dbReference type="InterPro" id="IPR036895">
    <property type="entry name" value="Uracil-DNA_glycosylase-like_sf"/>
</dbReference>
<evidence type="ECO:0000259" key="2">
    <source>
        <dbReference type="Pfam" id="PF17884"/>
    </source>
</evidence>
<protein>
    <recommendedName>
        <fullName evidence="2">DUF5591 domain-containing protein</fullName>
    </recommendedName>
</protein>
<dbReference type="Gene3D" id="3.40.50.10630">
    <property type="entry name" value="Uracil-DNA glycosylase-like"/>
    <property type="match status" value="1"/>
</dbReference>
<evidence type="ECO:0000313" key="4">
    <source>
        <dbReference type="Proteomes" id="UP000000595"/>
    </source>
</evidence>
<evidence type="ECO:0000313" key="3">
    <source>
        <dbReference type="EMBL" id="AAM31739.1"/>
    </source>
</evidence>
<gene>
    <name evidence="3" type="ordered locus">MM_2043</name>
</gene>
<dbReference type="Pfam" id="PF17884">
    <property type="entry name" value="DUF5591"/>
    <property type="match status" value="1"/>
</dbReference>
<dbReference type="PATRIC" id="fig|192952.21.peg.2344"/>
<proteinExistence type="predicted"/>